<dbReference type="Gene3D" id="3.40.50.410">
    <property type="entry name" value="von Willebrand factor, type A domain"/>
    <property type="match status" value="1"/>
</dbReference>
<dbReference type="EMBL" id="CP116614">
    <property type="protein sequence ID" value="WCG02933.1"/>
    <property type="molecule type" value="Genomic_DNA"/>
</dbReference>
<protein>
    <submittedName>
        <fullName evidence="2">Ig-like domain-containing protein</fullName>
    </submittedName>
</protein>
<evidence type="ECO:0000313" key="2">
    <source>
        <dbReference type="EMBL" id="WCG02933.1"/>
    </source>
</evidence>
<accession>A0AAF0BF03</accession>
<gene>
    <name evidence="2" type="ORF">NY151_09830</name>
</gene>
<dbReference type="InterPro" id="IPR036465">
    <property type="entry name" value="vWFA_dom_sf"/>
</dbReference>
<organism evidence="2 3">
    <name type="scientific">Porphyromonas gingivalis</name>
    <name type="common">Bacteroides gingivalis</name>
    <dbReference type="NCBI Taxonomy" id="837"/>
    <lineage>
        <taxon>Bacteria</taxon>
        <taxon>Pseudomonadati</taxon>
        <taxon>Bacteroidota</taxon>
        <taxon>Bacteroidia</taxon>
        <taxon>Bacteroidales</taxon>
        <taxon>Porphyromonadaceae</taxon>
        <taxon>Porphyromonas</taxon>
    </lineage>
</organism>
<reference evidence="2" key="1">
    <citation type="submission" date="2023-01" db="EMBL/GenBank/DDBJ databases">
        <title>Phages are important unrecognized players in the ecology of the oral pathogen Porphyromonas gingivalis.</title>
        <authorList>
            <person name="Matrishin C.B."/>
            <person name="Kauffman K.M."/>
        </authorList>
    </citation>
    <scope>NUCLEOTIDE SEQUENCE</scope>
    <source>
        <strain evidence="2">ATCC 49417</strain>
    </source>
</reference>
<dbReference type="NCBIfam" id="NF012211">
    <property type="entry name" value="tand_rpt_95"/>
    <property type="match status" value="3"/>
</dbReference>
<dbReference type="SMART" id="SM00327">
    <property type="entry name" value="VWA"/>
    <property type="match status" value="1"/>
</dbReference>
<dbReference type="CDD" id="cd00198">
    <property type="entry name" value="vWFA"/>
    <property type="match status" value="1"/>
</dbReference>
<proteinExistence type="predicted"/>
<dbReference type="Pfam" id="PF13519">
    <property type="entry name" value="VWA_2"/>
    <property type="match status" value="1"/>
</dbReference>
<evidence type="ECO:0000313" key="3">
    <source>
        <dbReference type="Proteomes" id="UP001179501"/>
    </source>
</evidence>
<dbReference type="InterPro" id="IPR049319">
    <property type="entry name" value="GBS104-like_Ig"/>
</dbReference>
<evidence type="ECO:0000259" key="1">
    <source>
        <dbReference type="PROSITE" id="PS50234"/>
    </source>
</evidence>
<dbReference type="InterPro" id="IPR002035">
    <property type="entry name" value="VWF_A"/>
</dbReference>
<dbReference type="SUPFAM" id="SSF53300">
    <property type="entry name" value="vWA-like"/>
    <property type="match status" value="1"/>
</dbReference>
<dbReference type="RefSeq" id="WP_271935331.1">
    <property type="nucleotide sequence ID" value="NZ_CP116614.1"/>
</dbReference>
<name>A0AAF0BF03_PORGN</name>
<sequence>MMKRYTIILAVFLLFCTVFTFQIKARPYERFADVEKPWIQKHSMDSKLMPANKGNLIQAEIVYQSVSEHSDLVISPVNEIRPANRFPSHRKSFFAENLRASPPVVPVAVDKYAVPVANPMDPDNPNAWDVTLKITTKAVTVPVDVVMVIDQSSSMGGQNIARLKSAIASGQRFVKKMLPKGMATEGVRIALVSYDHEPHRLSDFTKDTAFLCQKIRALTPIWGTHTQGGLKMARNIMATSTAVDKHIILMSDGLATEQYPVKNVTTADFIGETGNANDPIDLVIQGAINFPTNYVSNNPSTPLTPNYPTHSSKVGRRNLPESKFDYSNLSARITFDGVAGALVYEPRFPHPYYYYFPCNAAINEAQFAKNSGYTIHTIGYDLGDFALANNSLKLTATDENHFFTATPANLAAAFDNIAQTINIGIQRGEVTDFVAPGFIVKNLTQSGDVTHLLNVSNGTVHYDVSTKKLTWTTGTILSSSEATITYRIYADVENMHEAQINNVSTIGPDPGGYDTNKEAKLNYTNSNGVANQCLLFPRPTVKPGYGVIKRNYVLVNMDGQPILADGTVVGSLSAAQIVHSPDFFLPPGNDYIAPKWIKLDKTNDNLQYFSVTPSAKSFTYNGKFYRFTEVAGSTPDGANIGISWKHLFESAYFAYLENRPPVAVPDVNTTFVDIPVRGNVLTNDYDPEKDPIHATPQINILTQNGGHVTINSDGSYVYTPQPNYVGEDSFTYEVCDNHNACTSTTVTIEVVPLPVTNNNPPVAVNDNYVMLKNTVLNGNVIANDFDPDGDLNPNSITLIDGGTAQANGTLTLNPDGTFKYVPSTGYIGDVSFKYQVCDRLNSCDEAIVTIKILPDTENSTFATDDAFITDKDTPLTSNVLSNDYDLQGNNQVVNTTPVALPQYGSVVINADGTFTYTPNNGYIGPDQFVYSLCDDGTPKACDKATVYILVAPPVNYWIGGTPGLPNEWKEPNNWTNNVVPLVGQDVEFATEVNNPTDPNNPKSGPAKENLHLDDIHQNGTAGRVIGNLINDSDKDLVITTGNQLTINGVVEDNNPNVGTIVVKSSKDNPTGTLLFANPGDNQNVGGTVEFYNQGYDCADCGMYRRSWQYFGIPVNESDFPYDHVDGNATVNQWVEPFNGDKWRPAPYAPDTKLQKFKGYQITNDVQAQPTGVYSFKGTLCVCDAFLNLTRTSGVNYSGANLIGNSYTAAIDIKQGIVFPPEVEQTVYLFNTGTRDQWRKLNGSTVSGYRAGQYLSVPKNTAGQDNLPDRIPSMHSFLVKMQNGASCTLQILYDKLLKNTTVNNGNGTQIAWRSGNSGSANMPSLVMDVLGNESADRLWIFTDGGLSFGFDNGWDGRKLTEKGLSQLYAMSDIGNDKFQVAGVPELNNLLIGFDADKDGQYTLEFALSDHFAKGAVYLHDLQSGAKHRITNSTSYSFDAKRGDSGARFRLSYGCDENVDDSHVVSTNGREIIILNQDALDCTVTLFTIEGKLLRRLKVLAGHREVMKVQTGGAYIVHLQNAFTNDVHKVLVEY</sequence>
<feature type="domain" description="VWFA" evidence="1">
    <location>
        <begin position="144"/>
        <end position="267"/>
    </location>
</feature>
<dbReference type="PROSITE" id="PS50234">
    <property type="entry name" value="VWFA"/>
    <property type="match status" value="1"/>
</dbReference>
<dbReference type="Pfam" id="PF21426">
    <property type="entry name" value="GBS104-like_Ig"/>
    <property type="match status" value="1"/>
</dbReference>
<dbReference type="Pfam" id="PF17963">
    <property type="entry name" value="Big_9"/>
    <property type="match status" value="3"/>
</dbReference>
<dbReference type="Gene3D" id="2.60.40.3440">
    <property type="match status" value="3"/>
</dbReference>
<dbReference type="Proteomes" id="UP001179501">
    <property type="component" value="Chromosome"/>
</dbReference>